<organism evidence="4 5">
    <name type="scientific">Shewanella fodinae</name>
    <dbReference type="NCBI Taxonomy" id="552357"/>
    <lineage>
        <taxon>Bacteria</taxon>
        <taxon>Pseudomonadati</taxon>
        <taxon>Pseudomonadota</taxon>
        <taxon>Gammaproteobacteria</taxon>
        <taxon>Alteromonadales</taxon>
        <taxon>Shewanellaceae</taxon>
        <taxon>Shewanella</taxon>
    </lineage>
</organism>
<accession>A0A4R2FJQ3</accession>
<dbReference type="InterPro" id="IPR029056">
    <property type="entry name" value="Ribokinase-like"/>
</dbReference>
<dbReference type="GO" id="GO:0016301">
    <property type="term" value="F:kinase activity"/>
    <property type="evidence" value="ECO:0007669"/>
    <property type="project" value="UniProtKB-KW"/>
</dbReference>
<keyword evidence="5" id="KW-1185">Reference proteome</keyword>
<dbReference type="InterPro" id="IPR002173">
    <property type="entry name" value="Carboh/pur_kinase_PfkB_CS"/>
</dbReference>
<keyword evidence="2 4" id="KW-0418">Kinase</keyword>
<dbReference type="PANTHER" id="PTHR10584:SF166">
    <property type="entry name" value="RIBOKINASE"/>
    <property type="match status" value="1"/>
</dbReference>
<evidence type="ECO:0000256" key="1">
    <source>
        <dbReference type="ARBA" id="ARBA00022679"/>
    </source>
</evidence>
<dbReference type="SUPFAM" id="SSF53613">
    <property type="entry name" value="Ribokinase-like"/>
    <property type="match status" value="1"/>
</dbReference>
<dbReference type="Proteomes" id="UP000294832">
    <property type="component" value="Unassembled WGS sequence"/>
</dbReference>
<evidence type="ECO:0000313" key="4">
    <source>
        <dbReference type="EMBL" id="TCN87017.1"/>
    </source>
</evidence>
<reference evidence="4 5" key="1">
    <citation type="submission" date="2019-03" db="EMBL/GenBank/DDBJ databases">
        <title>Freshwater and sediment microbial communities from various areas in North America, analyzing microbe dynamics in response to fracking.</title>
        <authorList>
            <person name="Lamendella R."/>
        </authorList>
    </citation>
    <scope>NUCLEOTIDE SEQUENCE [LARGE SCALE GENOMIC DNA]</scope>
    <source>
        <strain evidence="4 5">74A</strain>
    </source>
</reference>
<evidence type="ECO:0000259" key="3">
    <source>
        <dbReference type="Pfam" id="PF00294"/>
    </source>
</evidence>
<comment type="caution">
    <text evidence="4">The sequence shown here is derived from an EMBL/GenBank/DDBJ whole genome shotgun (WGS) entry which is preliminary data.</text>
</comment>
<keyword evidence="1" id="KW-0808">Transferase</keyword>
<dbReference type="Gene3D" id="3.40.1190.20">
    <property type="match status" value="1"/>
</dbReference>
<protein>
    <submittedName>
        <fullName evidence="4">Sugar/nucleoside kinase (Ribokinase family)</fullName>
    </submittedName>
</protein>
<gene>
    <name evidence="4" type="ORF">EDC91_10519</name>
</gene>
<dbReference type="Pfam" id="PF00294">
    <property type="entry name" value="PfkB"/>
    <property type="match status" value="2"/>
</dbReference>
<dbReference type="InterPro" id="IPR011611">
    <property type="entry name" value="PfkB_dom"/>
</dbReference>
<evidence type="ECO:0000313" key="5">
    <source>
        <dbReference type="Proteomes" id="UP000294832"/>
    </source>
</evidence>
<proteinExistence type="predicted"/>
<name>A0A4R2FJQ3_9GAMM</name>
<sequence>MANILLIANLNCDRILLLNKALRTGGRFHYQDGGRRLGGGGANTGIGLEWAGHKVALVSQVGHDELGDWVLAEAGMQGLDCRRVQRHDGSTSEILLVMTPDGERTIIRPQRPTFQLAAPPRWQEWDALYLNTSAEGAVSWAHSALAHTLVVAQLAKDDRPRPCHVLLSSHSDMHERTSLNYWQFAQQIAGDELRYFIVTEGEQGARLYSAEGETRISAVTAAVVDTTGAGDVYAAGLIHGLLSGLEITAAMGEAAVWGAYAVASETSVPGIALRQYLQDASSGCHKNTI</sequence>
<dbReference type="PROSITE" id="PS00584">
    <property type="entry name" value="PFKB_KINASES_2"/>
    <property type="match status" value="1"/>
</dbReference>
<dbReference type="EMBL" id="SLWF01000005">
    <property type="protein sequence ID" value="TCN87017.1"/>
    <property type="molecule type" value="Genomic_DNA"/>
</dbReference>
<feature type="domain" description="Carbohydrate kinase PfkB" evidence="3">
    <location>
        <begin position="193"/>
        <end position="264"/>
    </location>
</feature>
<dbReference type="RefSeq" id="WP_133038193.1">
    <property type="nucleotide sequence ID" value="NZ_BMXW01000006.1"/>
</dbReference>
<dbReference type="OrthoDB" id="6212648at2"/>
<evidence type="ECO:0000256" key="2">
    <source>
        <dbReference type="ARBA" id="ARBA00022777"/>
    </source>
</evidence>
<dbReference type="PANTHER" id="PTHR10584">
    <property type="entry name" value="SUGAR KINASE"/>
    <property type="match status" value="1"/>
</dbReference>
<dbReference type="AlphaFoldDB" id="A0A4R2FJQ3"/>
<feature type="domain" description="Carbohydrate kinase PfkB" evidence="3">
    <location>
        <begin position="9"/>
        <end position="108"/>
    </location>
</feature>